<dbReference type="PANTHER" id="PTHR24148:SF73">
    <property type="entry name" value="HET DOMAIN PROTEIN (AFU_ORTHOLOGUE AFUA_8G01020)"/>
    <property type="match status" value="1"/>
</dbReference>
<keyword evidence="3" id="KW-1185">Reference proteome</keyword>
<proteinExistence type="predicted"/>
<evidence type="ECO:0000259" key="1">
    <source>
        <dbReference type="Pfam" id="PF06985"/>
    </source>
</evidence>
<dbReference type="OrthoDB" id="3548654at2759"/>
<dbReference type="Pfam" id="PF26639">
    <property type="entry name" value="Het-6_barrel"/>
    <property type="match status" value="1"/>
</dbReference>
<dbReference type="GeneID" id="54292407"/>
<reference evidence="2" key="1">
    <citation type="journal article" date="2020" name="Stud. Mycol.">
        <title>101 Dothideomycetes genomes: a test case for predicting lifestyles and emergence of pathogens.</title>
        <authorList>
            <person name="Haridas S."/>
            <person name="Albert R."/>
            <person name="Binder M."/>
            <person name="Bloem J."/>
            <person name="Labutti K."/>
            <person name="Salamov A."/>
            <person name="Andreopoulos B."/>
            <person name="Baker S."/>
            <person name="Barry K."/>
            <person name="Bills G."/>
            <person name="Bluhm B."/>
            <person name="Cannon C."/>
            <person name="Castanera R."/>
            <person name="Culley D."/>
            <person name="Daum C."/>
            <person name="Ezra D."/>
            <person name="Gonzalez J."/>
            <person name="Henrissat B."/>
            <person name="Kuo A."/>
            <person name="Liang C."/>
            <person name="Lipzen A."/>
            <person name="Lutzoni F."/>
            <person name="Magnuson J."/>
            <person name="Mondo S."/>
            <person name="Nolan M."/>
            <person name="Ohm R."/>
            <person name="Pangilinan J."/>
            <person name="Park H.-J."/>
            <person name="Ramirez L."/>
            <person name="Alfaro M."/>
            <person name="Sun H."/>
            <person name="Tritt A."/>
            <person name="Yoshinaga Y."/>
            <person name="Zwiers L.-H."/>
            <person name="Turgeon B."/>
            <person name="Goodwin S."/>
            <person name="Spatafora J."/>
            <person name="Crous P."/>
            <person name="Grigoriev I."/>
        </authorList>
    </citation>
    <scope>NUCLEOTIDE SEQUENCE</scope>
    <source>
        <strain evidence="2">CBS 121167</strain>
    </source>
</reference>
<dbReference type="Pfam" id="PF06985">
    <property type="entry name" value="HET"/>
    <property type="match status" value="1"/>
</dbReference>
<organism evidence="2 3">
    <name type="scientific">Aplosporella prunicola CBS 121167</name>
    <dbReference type="NCBI Taxonomy" id="1176127"/>
    <lineage>
        <taxon>Eukaryota</taxon>
        <taxon>Fungi</taxon>
        <taxon>Dikarya</taxon>
        <taxon>Ascomycota</taxon>
        <taxon>Pezizomycotina</taxon>
        <taxon>Dothideomycetes</taxon>
        <taxon>Dothideomycetes incertae sedis</taxon>
        <taxon>Botryosphaeriales</taxon>
        <taxon>Aplosporellaceae</taxon>
        <taxon>Aplosporella</taxon>
    </lineage>
</organism>
<evidence type="ECO:0000313" key="3">
    <source>
        <dbReference type="Proteomes" id="UP000799438"/>
    </source>
</evidence>
<protein>
    <recommendedName>
        <fullName evidence="1">Heterokaryon incompatibility domain-containing protein</fullName>
    </recommendedName>
</protein>
<dbReference type="InterPro" id="IPR052895">
    <property type="entry name" value="HetReg/Transcr_Mod"/>
</dbReference>
<evidence type="ECO:0000313" key="2">
    <source>
        <dbReference type="EMBL" id="KAF2145870.1"/>
    </source>
</evidence>
<sequence>MGSQNNYEYSPFENRRDIRLLKITKDPPSFDLVHANLDALPPYETLSYTWGAPAQTHNLPLGPNGGIIGLTCSLRQALPLVSSAMQTDFIWIDQICINQNDIQERGQQVALMDDIYRLAERAIIWLGPEDAETHLAFELIRTATTHYQEYWAKSKQTLDDGVFPMTRCFAPLFAPGGKLGDAKRDARRLALYRLLQRPWFSRGWVVQELVLSKAVAVRVGGYLMSWEHLIQAFLAVYSTRQAVENISLPQGFGIQMALRTDYNEKTQSGAGFGWFDLCRLMANTAVAVSTTDPKDRVFAYLGFWKPSDFLPDYTQTVEQVYLEFAHQIMQTSDSLDILSLGHGTSVSPTEGLADLPSWAPDWSSGRGYYSLLLNNTNAVAWDAAKARQHAADAATATGSRTLHARGKIIDVVRAVSAKPFKKFAFGNQDLGEKSCLGDVIQQKPLDSPLKHTTRLDVMRMLSAAARCGQKPRRDDPVELLAFYDAHCSHLLDGTDNASGSWDWSAEETMLLRTETEVNFFGVCGRRLLETTAGRIGLAPELCEVGDALAVLHGCRVPLVLRRVEGEESYRLVGDCFVEGAMNGEAVSWFDCEADEIVLV</sequence>
<dbReference type="PANTHER" id="PTHR24148">
    <property type="entry name" value="ANKYRIN REPEAT DOMAIN-CONTAINING PROTEIN 39 HOMOLOG-RELATED"/>
    <property type="match status" value="1"/>
</dbReference>
<gene>
    <name evidence="2" type="ORF">K452DRAFT_102434</name>
</gene>
<accession>A0A6A6BP08</accession>
<name>A0A6A6BP08_9PEZI</name>
<dbReference type="InterPro" id="IPR010730">
    <property type="entry name" value="HET"/>
</dbReference>
<dbReference type="RefSeq" id="XP_033401582.1">
    <property type="nucleotide sequence ID" value="XM_033534916.1"/>
</dbReference>
<feature type="domain" description="Heterokaryon incompatibility" evidence="1">
    <location>
        <begin position="43"/>
        <end position="208"/>
    </location>
</feature>
<dbReference type="Proteomes" id="UP000799438">
    <property type="component" value="Unassembled WGS sequence"/>
</dbReference>
<dbReference type="AlphaFoldDB" id="A0A6A6BP08"/>
<dbReference type="EMBL" id="ML995476">
    <property type="protein sequence ID" value="KAF2145870.1"/>
    <property type="molecule type" value="Genomic_DNA"/>
</dbReference>